<accession>W5M8A1</accession>
<organism evidence="4 5">
    <name type="scientific">Lepisosteus oculatus</name>
    <name type="common">Spotted gar</name>
    <dbReference type="NCBI Taxonomy" id="7918"/>
    <lineage>
        <taxon>Eukaryota</taxon>
        <taxon>Metazoa</taxon>
        <taxon>Chordata</taxon>
        <taxon>Craniata</taxon>
        <taxon>Vertebrata</taxon>
        <taxon>Euteleostomi</taxon>
        <taxon>Actinopterygii</taxon>
        <taxon>Neopterygii</taxon>
        <taxon>Holostei</taxon>
        <taxon>Semionotiformes</taxon>
        <taxon>Lepisosteidae</taxon>
        <taxon>Lepisosteus</taxon>
    </lineage>
</organism>
<dbReference type="Proteomes" id="UP000018468">
    <property type="component" value="Linkage group LG27"/>
</dbReference>
<dbReference type="Ensembl" id="ENSLOCT00000004617.1">
    <property type="protein sequence ID" value="ENSLOCP00000004609.1"/>
    <property type="gene ID" value="ENSLOCG00000003863.1"/>
</dbReference>
<reference evidence="4" key="2">
    <citation type="submission" date="2025-08" db="UniProtKB">
        <authorList>
            <consortium name="Ensembl"/>
        </authorList>
    </citation>
    <scope>IDENTIFICATION</scope>
</reference>
<dbReference type="Bgee" id="ENSLOCG00000003863">
    <property type="expression patterns" value="Expressed in brain"/>
</dbReference>
<dbReference type="Pfam" id="PF14658">
    <property type="entry name" value="EF-hand_9"/>
    <property type="match status" value="1"/>
</dbReference>
<proteinExistence type="predicted"/>
<evidence type="ECO:0000259" key="3">
    <source>
        <dbReference type="Pfam" id="PF14662"/>
    </source>
</evidence>
<protein>
    <recommendedName>
        <fullName evidence="6">EF-hand domain-containing protein</fullName>
    </recommendedName>
</protein>
<evidence type="ECO:0000313" key="5">
    <source>
        <dbReference type="Proteomes" id="UP000018468"/>
    </source>
</evidence>
<feature type="domain" description="Protein KASH5 EF-hand-like" evidence="2">
    <location>
        <begin position="7"/>
        <end position="71"/>
    </location>
</feature>
<dbReference type="InterPro" id="IPR039508">
    <property type="entry name" value="KASH5_EF-hand-like_dom"/>
</dbReference>
<sequence>EEHLLNITFEACDTTGRGEVMASTVMQYLQSMTSQSPEQGRLSRLYDMLDPDRKGVFVNRDVFQATMKRWISQCSQDCLLDDDYQSLGEDHCKAPINGYLENVYQRLEWCNISKTLAKATVLDFPRIESRDMISTVADLRHANHSLSEQNSSLLKAVEACDEKNLQLTAEVSKLKRKLMSTQRSAVSFESLSEELDEARRLIKDSQERACRIKTYNNKLKKENECLRAQIQLLEEVNEKLAQEKSFNKTCLAKLMKMQSEMRKELDETHVLLASKDREITQKTMLIEELKFSQMENHRIIEGMYSEVQRLQKTNEETYASL</sequence>
<dbReference type="AlphaFoldDB" id="W5M8A1"/>
<dbReference type="InterPro" id="IPR028170">
    <property type="entry name" value="KASH5"/>
</dbReference>
<dbReference type="PANTHER" id="PTHR47300">
    <property type="entry name" value="PROTEIN KASH5"/>
    <property type="match status" value="1"/>
</dbReference>
<keyword evidence="5" id="KW-1185">Reference proteome</keyword>
<dbReference type="PANTHER" id="PTHR47300:SF1">
    <property type="entry name" value="PROTEIN KASH5"/>
    <property type="match status" value="1"/>
</dbReference>
<name>W5M8A1_LEPOC</name>
<reference evidence="4" key="3">
    <citation type="submission" date="2025-09" db="UniProtKB">
        <authorList>
            <consortium name="Ensembl"/>
        </authorList>
    </citation>
    <scope>IDENTIFICATION</scope>
</reference>
<keyword evidence="1" id="KW-0175">Coiled coil</keyword>
<dbReference type="GO" id="GO:0034993">
    <property type="term" value="C:meiotic nuclear membrane microtubule tethering complex"/>
    <property type="evidence" value="ECO:0007669"/>
    <property type="project" value="InterPro"/>
</dbReference>
<reference evidence="5" key="1">
    <citation type="submission" date="2011-12" db="EMBL/GenBank/DDBJ databases">
        <title>The Draft Genome of Lepisosteus oculatus.</title>
        <authorList>
            <consortium name="The Broad Institute Genome Assembly &amp; Analysis Group"/>
            <consortium name="Computational R&amp;D Group"/>
            <consortium name="and Sequencing Platform"/>
            <person name="Di Palma F."/>
            <person name="Alfoldi J."/>
            <person name="Johnson J."/>
            <person name="Berlin A."/>
            <person name="Gnerre S."/>
            <person name="Jaffe D."/>
            <person name="MacCallum I."/>
            <person name="Young S."/>
            <person name="Walker B.J."/>
            <person name="Lander E.S."/>
            <person name="Lindblad-Toh K."/>
        </authorList>
    </citation>
    <scope>NUCLEOTIDE SEQUENCE [LARGE SCALE GENOMIC DNA]</scope>
</reference>
<evidence type="ECO:0000259" key="2">
    <source>
        <dbReference type="Pfam" id="PF14658"/>
    </source>
</evidence>
<dbReference type="GeneTree" id="ENSGT00940000168227"/>
<dbReference type="EMBL" id="AHAT01008208">
    <property type="status" value="NOT_ANNOTATED_CDS"/>
    <property type="molecule type" value="Genomic_DNA"/>
</dbReference>
<evidence type="ECO:0000256" key="1">
    <source>
        <dbReference type="SAM" id="Coils"/>
    </source>
</evidence>
<dbReference type="InterPro" id="IPR028168">
    <property type="entry name" value="KASH5_CC"/>
</dbReference>
<feature type="domain" description="KASH5-like coiled-coil" evidence="3">
    <location>
        <begin position="128"/>
        <end position="313"/>
    </location>
</feature>
<evidence type="ECO:0000313" key="4">
    <source>
        <dbReference type="Ensembl" id="ENSLOCP00000004609.1"/>
    </source>
</evidence>
<feature type="coiled-coil region" evidence="1">
    <location>
        <begin position="157"/>
        <end position="243"/>
    </location>
</feature>
<dbReference type="Pfam" id="PF14662">
    <property type="entry name" value="KASH_CCD"/>
    <property type="match status" value="1"/>
</dbReference>
<evidence type="ECO:0008006" key="6">
    <source>
        <dbReference type="Google" id="ProtNLM"/>
    </source>
</evidence>
<dbReference type="GO" id="GO:0034397">
    <property type="term" value="P:telomere localization"/>
    <property type="evidence" value="ECO:0007669"/>
    <property type="project" value="InterPro"/>
</dbReference>